<dbReference type="KEGG" id="mno:Mnod_5017"/>
<keyword evidence="3" id="KW-0479">Metal-binding</keyword>
<evidence type="ECO:0000256" key="3">
    <source>
        <dbReference type="PROSITE-ProRule" id="PRU00333"/>
    </source>
</evidence>
<sequence length="312" mass="33688">MPQFRNSLPQLTGRPFLTEGGVATTLKFRENIDLPDGARFPLLNSAEGRGALTRCFEPYLELARRYRVGLILDTPTWRANADWGAKLGYDADALAEVNRAAVGFVDALRRQHAEPDLPLVLNGVIGPRGDGYTAEATMSAEDAAAYHRPQIEVFQNSEADMVSAHTLTFVDEAIGIAMAARDAKMPLAISFTLETDGHLPSGQTLGSAIEETDAATGAYPAYYMIGCTHPLHFEPALTRDASWLARIRGVRANASTKSHADLDGASDLDSGDPQDLGHRYATLRGRLPNLNVLGGCCGTDHRHIEAICEACL</sequence>
<keyword evidence="2 3" id="KW-0808">Transferase</keyword>
<dbReference type="STRING" id="460265.Mnod_5017"/>
<dbReference type="EMBL" id="CP001349">
    <property type="protein sequence ID" value="ACL59868.1"/>
    <property type="molecule type" value="Genomic_DNA"/>
</dbReference>
<accession>B8IIJ1</accession>
<protein>
    <submittedName>
        <fullName evidence="5">Homocysteine S-methyltransferase</fullName>
    </submittedName>
</protein>
<name>B8IIJ1_METNO</name>
<gene>
    <name evidence="5" type="ordered locus">Mnod_5017</name>
</gene>
<evidence type="ECO:0000259" key="4">
    <source>
        <dbReference type="PROSITE" id="PS50970"/>
    </source>
</evidence>
<feature type="binding site" evidence="3">
    <location>
        <position position="296"/>
    </location>
    <ligand>
        <name>Zn(2+)</name>
        <dbReference type="ChEBI" id="CHEBI:29105"/>
    </ligand>
</feature>
<proteinExistence type="predicted"/>
<dbReference type="GO" id="GO:0032259">
    <property type="term" value="P:methylation"/>
    <property type="evidence" value="ECO:0007669"/>
    <property type="project" value="UniProtKB-KW"/>
</dbReference>
<feature type="binding site" evidence="3">
    <location>
        <position position="227"/>
    </location>
    <ligand>
        <name>Zn(2+)</name>
        <dbReference type="ChEBI" id="CHEBI:29105"/>
    </ligand>
</feature>
<evidence type="ECO:0000313" key="6">
    <source>
        <dbReference type="Proteomes" id="UP000008207"/>
    </source>
</evidence>
<dbReference type="PROSITE" id="PS50970">
    <property type="entry name" value="HCY"/>
    <property type="match status" value="1"/>
</dbReference>
<comment type="cofactor">
    <cofactor evidence="3">
        <name>Zn(2+)</name>
        <dbReference type="ChEBI" id="CHEBI:29105"/>
    </cofactor>
</comment>
<dbReference type="eggNOG" id="COG2040">
    <property type="taxonomic scope" value="Bacteria"/>
</dbReference>
<reference evidence="5 6" key="1">
    <citation type="submission" date="2009-01" db="EMBL/GenBank/DDBJ databases">
        <title>Complete sequence of chromosome of Methylobacterium nodulans ORS 2060.</title>
        <authorList>
            <consortium name="US DOE Joint Genome Institute"/>
            <person name="Lucas S."/>
            <person name="Copeland A."/>
            <person name="Lapidus A."/>
            <person name="Glavina del Rio T."/>
            <person name="Dalin E."/>
            <person name="Tice H."/>
            <person name="Bruce D."/>
            <person name="Goodwin L."/>
            <person name="Pitluck S."/>
            <person name="Sims D."/>
            <person name="Brettin T."/>
            <person name="Detter J.C."/>
            <person name="Han C."/>
            <person name="Larimer F."/>
            <person name="Land M."/>
            <person name="Hauser L."/>
            <person name="Kyrpides N."/>
            <person name="Ivanova N."/>
            <person name="Marx C.J."/>
            <person name="Richardson P."/>
        </authorList>
    </citation>
    <scope>NUCLEOTIDE SEQUENCE [LARGE SCALE GENOMIC DNA]</scope>
    <source>
        <strain evidence="6">LMG 21967 / CNCM I-2342 / ORS 2060</strain>
    </source>
</reference>
<dbReference type="GO" id="GO:0046872">
    <property type="term" value="F:metal ion binding"/>
    <property type="evidence" value="ECO:0007669"/>
    <property type="project" value="UniProtKB-KW"/>
</dbReference>
<feature type="binding site" evidence="3">
    <location>
        <position position="297"/>
    </location>
    <ligand>
        <name>Zn(2+)</name>
        <dbReference type="ChEBI" id="CHEBI:29105"/>
    </ligand>
</feature>
<evidence type="ECO:0000256" key="2">
    <source>
        <dbReference type="ARBA" id="ARBA00022679"/>
    </source>
</evidence>
<dbReference type="AlphaFoldDB" id="B8IIJ1"/>
<dbReference type="OrthoDB" id="9803687at2"/>
<dbReference type="InterPro" id="IPR036589">
    <property type="entry name" value="HCY_dom_sf"/>
</dbReference>
<evidence type="ECO:0000313" key="5">
    <source>
        <dbReference type="EMBL" id="ACL59868.1"/>
    </source>
</evidence>
<dbReference type="GO" id="GO:0008168">
    <property type="term" value="F:methyltransferase activity"/>
    <property type="evidence" value="ECO:0007669"/>
    <property type="project" value="UniProtKB-UniRule"/>
</dbReference>
<dbReference type="Pfam" id="PF02574">
    <property type="entry name" value="S-methyl_trans"/>
    <property type="match status" value="1"/>
</dbReference>
<dbReference type="PANTHER" id="PTHR11103">
    <property type="entry name" value="SLR1189 PROTEIN"/>
    <property type="match status" value="1"/>
</dbReference>
<keyword evidence="1 3" id="KW-0489">Methyltransferase</keyword>
<dbReference type="RefSeq" id="WP_015931496.1">
    <property type="nucleotide sequence ID" value="NC_011894.1"/>
</dbReference>
<keyword evidence="3" id="KW-0862">Zinc</keyword>
<dbReference type="Gene3D" id="3.20.20.330">
    <property type="entry name" value="Homocysteine-binding-like domain"/>
    <property type="match status" value="1"/>
</dbReference>
<dbReference type="InterPro" id="IPR003726">
    <property type="entry name" value="HCY_dom"/>
</dbReference>
<dbReference type="SUPFAM" id="SSF82282">
    <property type="entry name" value="Homocysteine S-methyltransferase"/>
    <property type="match status" value="1"/>
</dbReference>
<evidence type="ECO:0000256" key="1">
    <source>
        <dbReference type="ARBA" id="ARBA00022603"/>
    </source>
</evidence>
<dbReference type="HOGENOM" id="CLU_062282_0_0_5"/>
<dbReference type="PANTHER" id="PTHR11103:SF18">
    <property type="entry name" value="SLR1189 PROTEIN"/>
    <property type="match status" value="1"/>
</dbReference>
<keyword evidence="6" id="KW-1185">Reference proteome</keyword>
<organism evidence="5 6">
    <name type="scientific">Methylobacterium nodulans (strain LMG 21967 / CNCM I-2342 / ORS 2060)</name>
    <dbReference type="NCBI Taxonomy" id="460265"/>
    <lineage>
        <taxon>Bacteria</taxon>
        <taxon>Pseudomonadati</taxon>
        <taxon>Pseudomonadota</taxon>
        <taxon>Alphaproteobacteria</taxon>
        <taxon>Hyphomicrobiales</taxon>
        <taxon>Methylobacteriaceae</taxon>
        <taxon>Methylobacterium</taxon>
    </lineage>
</organism>
<dbReference type="Proteomes" id="UP000008207">
    <property type="component" value="Chromosome"/>
</dbReference>
<feature type="domain" description="Hcy-binding" evidence="4">
    <location>
        <begin position="4"/>
        <end position="311"/>
    </location>
</feature>